<reference evidence="1" key="1">
    <citation type="submission" date="2013-04" db="EMBL/GenBank/DDBJ databases">
        <title>Draft genome of the hookworm Necator americanus.</title>
        <authorList>
            <person name="Mitreva M."/>
        </authorList>
    </citation>
    <scope>NUCLEOTIDE SEQUENCE</scope>
</reference>
<keyword evidence="2" id="KW-1185">Reference proteome</keyword>
<gene>
    <name evidence="1" type="ORF">NECAME_08976</name>
</gene>
<dbReference type="EMBL" id="KI658976">
    <property type="protein sequence ID" value="ETN80735.1"/>
    <property type="molecule type" value="Genomic_DNA"/>
</dbReference>
<evidence type="ECO:0000313" key="2">
    <source>
        <dbReference type="Proteomes" id="UP000053676"/>
    </source>
</evidence>
<dbReference type="KEGG" id="nai:NECAME_08976"/>
<proteinExistence type="predicted"/>
<dbReference type="Proteomes" id="UP000053676">
    <property type="component" value="Unassembled WGS sequence"/>
</dbReference>
<dbReference type="AlphaFoldDB" id="W2TFA3"/>
<accession>W2TFA3</accession>
<organism evidence="1 2">
    <name type="scientific">Necator americanus</name>
    <name type="common">Human hookworm</name>
    <dbReference type="NCBI Taxonomy" id="51031"/>
    <lineage>
        <taxon>Eukaryota</taxon>
        <taxon>Metazoa</taxon>
        <taxon>Ecdysozoa</taxon>
        <taxon>Nematoda</taxon>
        <taxon>Chromadorea</taxon>
        <taxon>Rhabditida</taxon>
        <taxon>Rhabditina</taxon>
        <taxon>Rhabditomorpha</taxon>
        <taxon>Strongyloidea</taxon>
        <taxon>Ancylostomatidae</taxon>
        <taxon>Bunostominae</taxon>
        <taxon>Necator</taxon>
    </lineage>
</organism>
<evidence type="ECO:0000313" key="1">
    <source>
        <dbReference type="EMBL" id="ETN80735.1"/>
    </source>
</evidence>
<protein>
    <submittedName>
        <fullName evidence="1">Uncharacterized protein</fullName>
    </submittedName>
</protein>
<sequence length="114" mass="12862">MTFCARFLHRMVLRLLPTIIRRTEHNQSATFARFSMRIDLRRLARVESGVMMMTVIAATTATVADMLGATPMIDVVFAKIGDQIETISIIATWIMDLKIFPTIQPNYNGAVMLT</sequence>
<name>W2TFA3_NECAM</name>